<dbReference type="NCBIfam" id="TIGR00254">
    <property type="entry name" value="GGDEF"/>
    <property type="match status" value="1"/>
</dbReference>
<dbReference type="InterPro" id="IPR000160">
    <property type="entry name" value="GGDEF_dom"/>
</dbReference>
<reference evidence="6 7" key="1">
    <citation type="submission" date="2024-07" db="EMBL/GenBank/DDBJ databases">
        <authorList>
            <person name="Thanompreechachai J."/>
            <person name="Duangmal K."/>
        </authorList>
    </citation>
    <scope>NUCLEOTIDE SEQUENCE [LARGE SCALE GENOMIC DNA]</scope>
    <source>
        <strain evidence="6 7">KCTC 19886</strain>
    </source>
</reference>
<name>A0ABV3P4N5_9ACTN</name>
<dbReference type="InterPro" id="IPR052155">
    <property type="entry name" value="Biofilm_reg_signaling"/>
</dbReference>
<keyword evidence="2" id="KW-0812">Transmembrane</keyword>
<dbReference type="Proteomes" id="UP001555826">
    <property type="component" value="Unassembled WGS sequence"/>
</dbReference>
<keyword evidence="6" id="KW-0808">Transferase</keyword>
<organism evidence="6 7">
    <name type="scientific">Kineococcus endophyticus</name>
    <dbReference type="NCBI Taxonomy" id="1181883"/>
    <lineage>
        <taxon>Bacteria</taxon>
        <taxon>Bacillati</taxon>
        <taxon>Actinomycetota</taxon>
        <taxon>Actinomycetes</taxon>
        <taxon>Kineosporiales</taxon>
        <taxon>Kineosporiaceae</taxon>
        <taxon>Kineococcus</taxon>
    </lineage>
</organism>
<dbReference type="Pfam" id="PF13426">
    <property type="entry name" value="PAS_9"/>
    <property type="match status" value="2"/>
</dbReference>
<dbReference type="SMART" id="SM00091">
    <property type="entry name" value="PAS"/>
    <property type="match status" value="3"/>
</dbReference>
<feature type="transmembrane region" description="Helical" evidence="2">
    <location>
        <begin position="164"/>
        <end position="183"/>
    </location>
</feature>
<dbReference type="GO" id="GO:0052621">
    <property type="term" value="F:diguanylate cyclase activity"/>
    <property type="evidence" value="ECO:0007669"/>
    <property type="project" value="UniProtKB-EC"/>
</dbReference>
<feature type="region of interest" description="Disordered" evidence="1">
    <location>
        <begin position="862"/>
        <end position="884"/>
    </location>
</feature>
<keyword evidence="6" id="KW-0548">Nucleotidyltransferase</keyword>
<dbReference type="PROSITE" id="PS50113">
    <property type="entry name" value="PAC"/>
    <property type="match status" value="2"/>
</dbReference>
<dbReference type="PANTHER" id="PTHR44757">
    <property type="entry name" value="DIGUANYLATE CYCLASE DGCP"/>
    <property type="match status" value="1"/>
</dbReference>
<dbReference type="Gene3D" id="3.30.450.20">
    <property type="entry name" value="PAS domain"/>
    <property type="match status" value="3"/>
</dbReference>
<feature type="domain" description="GGDEF" evidence="5">
    <location>
        <begin position="729"/>
        <end position="866"/>
    </location>
</feature>
<keyword evidence="2" id="KW-0472">Membrane</keyword>
<dbReference type="NCBIfam" id="TIGR00229">
    <property type="entry name" value="sensory_box"/>
    <property type="match status" value="2"/>
</dbReference>
<feature type="transmembrane region" description="Helical" evidence="2">
    <location>
        <begin position="49"/>
        <end position="66"/>
    </location>
</feature>
<feature type="transmembrane region" description="Helical" evidence="2">
    <location>
        <begin position="98"/>
        <end position="114"/>
    </location>
</feature>
<feature type="domain" description="PAC" evidence="4">
    <location>
        <begin position="524"/>
        <end position="576"/>
    </location>
</feature>
<keyword evidence="7" id="KW-1185">Reference proteome</keyword>
<dbReference type="InterPro" id="IPR043128">
    <property type="entry name" value="Rev_trsase/Diguanyl_cyclase"/>
</dbReference>
<dbReference type="EMBL" id="JBFNQN010000004">
    <property type="protein sequence ID" value="MEW9264596.1"/>
    <property type="molecule type" value="Genomic_DNA"/>
</dbReference>
<dbReference type="CDD" id="cd01949">
    <property type="entry name" value="GGDEF"/>
    <property type="match status" value="1"/>
</dbReference>
<protein>
    <submittedName>
        <fullName evidence="6">Diguanylate cyclase</fullName>
        <ecNumber evidence="6">2.7.7.65</ecNumber>
    </submittedName>
</protein>
<dbReference type="Gene3D" id="3.30.70.270">
    <property type="match status" value="1"/>
</dbReference>
<dbReference type="SMART" id="SM00267">
    <property type="entry name" value="GGDEF"/>
    <property type="match status" value="1"/>
</dbReference>
<evidence type="ECO:0000259" key="3">
    <source>
        <dbReference type="PROSITE" id="PS50112"/>
    </source>
</evidence>
<dbReference type="Pfam" id="PF00990">
    <property type="entry name" value="GGDEF"/>
    <property type="match status" value="1"/>
</dbReference>
<accession>A0ABV3P4N5</accession>
<dbReference type="SUPFAM" id="SSF55073">
    <property type="entry name" value="Nucleotide cyclase"/>
    <property type="match status" value="1"/>
</dbReference>
<feature type="domain" description="PAS" evidence="3">
    <location>
        <begin position="442"/>
        <end position="487"/>
    </location>
</feature>
<gene>
    <name evidence="6" type="ORF">AB1207_07545</name>
</gene>
<dbReference type="PROSITE" id="PS50112">
    <property type="entry name" value="PAS"/>
    <property type="match status" value="2"/>
</dbReference>
<dbReference type="RefSeq" id="WP_367637346.1">
    <property type="nucleotide sequence ID" value="NZ_JBFNQN010000004.1"/>
</dbReference>
<evidence type="ECO:0000256" key="2">
    <source>
        <dbReference type="SAM" id="Phobius"/>
    </source>
</evidence>
<proteinExistence type="predicted"/>
<feature type="transmembrane region" description="Helical" evidence="2">
    <location>
        <begin position="274"/>
        <end position="295"/>
    </location>
</feature>
<dbReference type="PROSITE" id="PS50887">
    <property type="entry name" value="GGDEF"/>
    <property type="match status" value="1"/>
</dbReference>
<evidence type="ECO:0000259" key="4">
    <source>
        <dbReference type="PROSITE" id="PS50113"/>
    </source>
</evidence>
<comment type="caution">
    <text evidence="6">The sequence shown here is derived from an EMBL/GenBank/DDBJ whole genome shotgun (WGS) entry which is preliminary data.</text>
</comment>
<dbReference type="Pfam" id="PF13188">
    <property type="entry name" value="PAS_8"/>
    <property type="match status" value="1"/>
</dbReference>
<dbReference type="InterPro" id="IPR000014">
    <property type="entry name" value="PAS"/>
</dbReference>
<evidence type="ECO:0000256" key="1">
    <source>
        <dbReference type="SAM" id="MobiDB-lite"/>
    </source>
</evidence>
<sequence>MPSVPGRLVDAPGEPAWLRGTWRGRAVFAVVLVAAVLLGRGATTDGAHLAIVWPASAVGLLWLAGSPGRRHRVLDGALLVLLTTVLRVLTAMPPAESLVLGVAALVHALVGAHSHRRLEPAGFRLTTPAHLRSLALSAALGALASTPVAALAFAVAGVPVGLPAAQWLLRTGVSTFLVLAIVLRTAERRPDAPGHGTRLGERLAVLAATVAAYGLTFWLLDGAPVAFLVVPVAVWVALRRTTTAATVHVVVGAGVVVAATWAGRGPWAHLPPDLQAVCAEAFTGVLAFLTLVLALHRDESADNARQAAEQADLLAAVFASISDAVCVFDARGDSLLRNPAAERLLGGTRATREDWGRRIALQHVDGSAYPVGDGPIARALRGEGVDAEDLRFVSPQHPGGVLLNVSARPLPRVAGVPWSGGVVAAFHDVTEVRAATARVARAHELVSGVLAAATEHAIVAVDTSGVTTLFNEGAERMLGWTAAEVVGTDSARFFVADELRAVAAAEGLDDPRQLFFRVAADGARTARFSFRHRDGRTFPVSLTTTALLGADGDVQGFIGMATDVSELEDSEALFRTALHAAPVGIALVRASGAEAGRLQRVNRSLSRFTGRAEGDLLGTDVGGIFLGGESGDDLFADVLSGFTAEQRLDLQIARGGQEPLRVQVTATLVRLRGGEVTMLCLVEDVTERLAAQAELQRQALHDALTGLPNRLLFLDRLEHAVAAAGRGAGHVGLLYVDLDGFKAVNDTAGHEAGDDLLVQVAALLTACVRPGDTVARLGGDEFAVVCPGTSTEEDLVAIGRRVLDALRDPLAVRGHAGVGHQAVVGASIGVRWCRGSAPAEELLRDADEAMYAAKRAGKGRVVVHRGPGTDDRGAASHLSSGYDG</sequence>
<evidence type="ECO:0000313" key="7">
    <source>
        <dbReference type="Proteomes" id="UP001555826"/>
    </source>
</evidence>
<dbReference type="InterPro" id="IPR035965">
    <property type="entry name" value="PAS-like_dom_sf"/>
</dbReference>
<dbReference type="InterPro" id="IPR000700">
    <property type="entry name" value="PAS-assoc_C"/>
</dbReference>
<feature type="domain" description="PAS" evidence="3">
    <location>
        <begin position="570"/>
        <end position="618"/>
    </location>
</feature>
<dbReference type="InterPro" id="IPR001610">
    <property type="entry name" value="PAC"/>
</dbReference>
<feature type="transmembrane region" description="Helical" evidence="2">
    <location>
        <begin position="204"/>
        <end position="237"/>
    </location>
</feature>
<feature type="transmembrane region" description="Helical" evidence="2">
    <location>
        <begin position="26"/>
        <end position="43"/>
    </location>
</feature>
<dbReference type="InterPro" id="IPR029787">
    <property type="entry name" value="Nucleotide_cyclase"/>
</dbReference>
<dbReference type="PANTHER" id="PTHR44757:SF2">
    <property type="entry name" value="BIOFILM ARCHITECTURE MAINTENANCE PROTEIN MBAA"/>
    <property type="match status" value="1"/>
</dbReference>
<dbReference type="SUPFAM" id="SSF55785">
    <property type="entry name" value="PYP-like sensor domain (PAS domain)"/>
    <property type="match status" value="3"/>
</dbReference>
<feature type="transmembrane region" description="Helical" evidence="2">
    <location>
        <begin position="134"/>
        <end position="158"/>
    </location>
</feature>
<keyword evidence="2" id="KW-1133">Transmembrane helix</keyword>
<evidence type="ECO:0000313" key="6">
    <source>
        <dbReference type="EMBL" id="MEW9264596.1"/>
    </source>
</evidence>
<dbReference type="EC" id="2.7.7.65" evidence="6"/>
<dbReference type="CDD" id="cd00130">
    <property type="entry name" value="PAS"/>
    <property type="match status" value="1"/>
</dbReference>
<evidence type="ECO:0000259" key="5">
    <source>
        <dbReference type="PROSITE" id="PS50887"/>
    </source>
</evidence>
<dbReference type="SMART" id="SM00086">
    <property type="entry name" value="PAC"/>
    <property type="match status" value="2"/>
</dbReference>
<feature type="domain" description="PAC" evidence="4">
    <location>
        <begin position="646"/>
        <end position="697"/>
    </location>
</feature>
<feature type="transmembrane region" description="Helical" evidence="2">
    <location>
        <begin position="243"/>
        <end position="262"/>
    </location>
</feature>